<proteinExistence type="predicted"/>
<dbReference type="Pfam" id="PF11697">
    <property type="entry name" value="DUF3293"/>
    <property type="match status" value="1"/>
</dbReference>
<gene>
    <name evidence="1" type="ORF">UC8_40010</name>
</gene>
<dbReference type="Proteomes" id="UP000325286">
    <property type="component" value="Chromosome"/>
</dbReference>
<dbReference type="RefSeq" id="WP_068141429.1">
    <property type="nucleotide sequence ID" value="NZ_CP042914.1"/>
</dbReference>
<name>A0A5B9QVJ3_9BACT</name>
<keyword evidence="2" id="KW-1185">Reference proteome</keyword>
<dbReference type="KEGG" id="rul:UC8_40010"/>
<evidence type="ECO:0008006" key="3">
    <source>
        <dbReference type="Google" id="ProtNLM"/>
    </source>
</evidence>
<evidence type="ECO:0000313" key="1">
    <source>
        <dbReference type="EMBL" id="QEG41972.1"/>
    </source>
</evidence>
<dbReference type="InterPro" id="IPR046342">
    <property type="entry name" value="CBS_dom_sf"/>
</dbReference>
<dbReference type="AlphaFoldDB" id="A0A5B9QVJ3"/>
<reference evidence="1 2" key="1">
    <citation type="submission" date="2019-08" db="EMBL/GenBank/DDBJ databases">
        <title>Deep-cultivation of Planctomycetes and their phenomic and genomic characterization uncovers novel biology.</title>
        <authorList>
            <person name="Wiegand S."/>
            <person name="Jogler M."/>
            <person name="Boedeker C."/>
            <person name="Pinto D."/>
            <person name="Vollmers J."/>
            <person name="Rivas-Marin E."/>
            <person name="Kohn T."/>
            <person name="Peeters S.H."/>
            <person name="Heuer A."/>
            <person name="Rast P."/>
            <person name="Oberbeckmann S."/>
            <person name="Bunk B."/>
            <person name="Jeske O."/>
            <person name="Meyerdierks A."/>
            <person name="Storesund J.E."/>
            <person name="Kallscheuer N."/>
            <person name="Luecker S."/>
            <person name="Lage O.M."/>
            <person name="Pohl T."/>
            <person name="Merkel B.J."/>
            <person name="Hornburger P."/>
            <person name="Mueller R.-W."/>
            <person name="Bruemmer F."/>
            <person name="Labrenz M."/>
            <person name="Spormann A.M."/>
            <person name="Op den Camp H."/>
            <person name="Overmann J."/>
            <person name="Amann R."/>
            <person name="Jetten M.S.M."/>
            <person name="Mascher T."/>
            <person name="Medema M.H."/>
            <person name="Devos D.P."/>
            <person name="Kaster A.-K."/>
            <person name="Ovreas L."/>
            <person name="Rohde M."/>
            <person name="Galperin M.Y."/>
            <person name="Jogler C."/>
        </authorList>
    </citation>
    <scope>NUCLEOTIDE SEQUENCE [LARGE SCALE GENOMIC DNA]</scope>
    <source>
        <strain evidence="1 2">UC8</strain>
    </source>
</reference>
<evidence type="ECO:0000313" key="2">
    <source>
        <dbReference type="Proteomes" id="UP000325286"/>
    </source>
</evidence>
<dbReference type="SUPFAM" id="SSF54631">
    <property type="entry name" value="CBS-domain pair"/>
    <property type="match status" value="1"/>
</dbReference>
<dbReference type="OrthoDB" id="290993at2"/>
<dbReference type="InterPro" id="IPR021710">
    <property type="entry name" value="DUF3293"/>
</dbReference>
<protein>
    <recommendedName>
        <fullName evidence="3">DUF3293 domain-containing protein</fullName>
    </recommendedName>
</protein>
<organism evidence="1 2">
    <name type="scientific">Roseimaritima ulvae</name>
    <dbReference type="NCBI Taxonomy" id="980254"/>
    <lineage>
        <taxon>Bacteria</taxon>
        <taxon>Pseudomonadati</taxon>
        <taxon>Planctomycetota</taxon>
        <taxon>Planctomycetia</taxon>
        <taxon>Pirellulales</taxon>
        <taxon>Pirellulaceae</taxon>
        <taxon>Roseimaritima</taxon>
    </lineage>
</organism>
<accession>A0A5B9QVJ3</accession>
<dbReference type="EMBL" id="CP042914">
    <property type="protein sequence ID" value="QEG41972.1"/>
    <property type="molecule type" value="Genomic_DNA"/>
</dbReference>
<sequence length="384" mass="42839">MTVYDYGRTPEHWLLAQDIASPVRYADPSDSALEQFEWMAANDFDVAFVTGGAVVFRNRLSGVAEHAKLAEFTEPLPDKHCVPHDLSLSDTFAKLAATPWLVLTDGSQICGIVTPEDLAKPAASAFAFAHLITLERVLRRLVGSYTNQPLGDEPQPPGIAQIAGHAGTGMHHLSHVVNRAGRLPELLAELGYSKSEFRKLGRWAIGFRNHLAHARRLNHDDPQAQIALGRFLQVQKLMLRAIALVEDRKQVWQAFSDSVIRDHSSSTVWAGPGAFELPFSAPCFVITAWNPFEQTLDEASNRHRNQMLLKGLKRRTELIRCVVGQSPCQTWQEESFMVGGMRQADVLELAKRYGQRAVFRLEPNEKLVVDCDGQVRARACRCEP</sequence>